<keyword evidence="4" id="KW-1185">Reference proteome</keyword>
<dbReference type="Proteomes" id="UP000245768">
    <property type="component" value="Unassembled WGS sequence"/>
</dbReference>
<dbReference type="CDD" id="cd23659">
    <property type="entry name" value="USP_At3g01520-like"/>
    <property type="match status" value="1"/>
</dbReference>
<name>A0A316YUP9_9BASI</name>
<dbReference type="STRING" id="215250.A0A316YUP9"/>
<evidence type="ECO:0000313" key="3">
    <source>
        <dbReference type="EMBL" id="PWN92971.1"/>
    </source>
</evidence>
<evidence type="ECO:0000256" key="1">
    <source>
        <dbReference type="SAM" id="MobiDB-lite"/>
    </source>
</evidence>
<dbReference type="GeneID" id="37041352"/>
<evidence type="ECO:0000313" key="4">
    <source>
        <dbReference type="Proteomes" id="UP000245768"/>
    </source>
</evidence>
<gene>
    <name evidence="3" type="ORF">FA10DRAFT_247020</name>
</gene>
<sequence>MSSEQQQQQQQPASPSRKGFFGLGKKDGAKTPRHEVAQTPILEHGNPLEKANIPTEARNQQIVGVAGTDVEGDHSKILLALDGTDAGDKAFKYLLQSKVLSKEAHVFVATVLPAQVLSGPWVAGPLSIDTKKQNELLKALRQQALEKLEPYREQLRQAGYQCTLHVLHGDARQSLVRVAVYHKVDLVLTGKRTKKGFTGLTSGTTSSHLVHHSPCPVLVIR</sequence>
<protein>
    <submittedName>
        <fullName evidence="3">Adenine nucleotide alpha hydrolases-like protein</fullName>
    </submittedName>
</protein>
<dbReference type="OrthoDB" id="843225at2759"/>
<feature type="region of interest" description="Disordered" evidence="1">
    <location>
        <begin position="1"/>
        <end position="32"/>
    </location>
</feature>
<dbReference type="PANTHER" id="PTHR31964:SF113">
    <property type="entry name" value="USPA DOMAIN-CONTAINING PROTEIN"/>
    <property type="match status" value="1"/>
</dbReference>
<dbReference type="SUPFAM" id="SSF52402">
    <property type="entry name" value="Adenine nucleotide alpha hydrolases-like"/>
    <property type="match status" value="1"/>
</dbReference>
<accession>A0A316YUP9</accession>
<feature type="domain" description="UspA" evidence="2">
    <location>
        <begin position="76"/>
        <end position="221"/>
    </location>
</feature>
<dbReference type="Gene3D" id="3.40.50.620">
    <property type="entry name" value="HUPs"/>
    <property type="match status" value="1"/>
</dbReference>
<dbReference type="EMBL" id="KZ819634">
    <property type="protein sequence ID" value="PWN92971.1"/>
    <property type="molecule type" value="Genomic_DNA"/>
</dbReference>
<dbReference type="InParanoid" id="A0A316YUP9"/>
<proteinExistence type="predicted"/>
<dbReference type="PANTHER" id="PTHR31964">
    <property type="entry name" value="ADENINE NUCLEOTIDE ALPHA HYDROLASES-LIKE SUPERFAMILY PROTEIN"/>
    <property type="match status" value="1"/>
</dbReference>
<dbReference type="RefSeq" id="XP_025380169.1">
    <property type="nucleotide sequence ID" value="XM_025519436.1"/>
</dbReference>
<feature type="compositionally biased region" description="Low complexity" evidence="1">
    <location>
        <begin position="1"/>
        <end position="11"/>
    </location>
</feature>
<organism evidence="3 4">
    <name type="scientific">Acaromyces ingoldii</name>
    <dbReference type="NCBI Taxonomy" id="215250"/>
    <lineage>
        <taxon>Eukaryota</taxon>
        <taxon>Fungi</taxon>
        <taxon>Dikarya</taxon>
        <taxon>Basidiomycota</taxon>
        <taxon>Ustilaginomycotina</taxon>
        <taxon>Exobasidiomycetes</taxon>
        <taxon>Exobasidiales</taxon>
        <taxon>Cryptobasidiaceae</taxon>
        <taxon>Acaromyces</taxon>
    </lineage>
</organism>
<dbReference type="InterPro" id="IPR006016">
    <property type="entry name" value="UspA"/>
</dbReference>
<dbReference type="PRINTS" id="PR01438">
    <property type="entry name" value="UNVRSLSTRESS"/>
</dbReference>
<reference evidence="3 4" key="1">
    <citation type="journal article" date="2018" name="Mol. Biol. Evol.">
        <title>Broad Genomic Sampling Reveals a Smut Pathogenic Ancestry of the Fungal Clade Ustilaginomycotina.</title>
        <authorList>
            <person name="Kijpornyongpan T."/>
            <person name="Mondo S.J."/>
            <person name="Barry K."/>
            <person name="Sandor L."/>
            <person name="Lee J."/>
            <person name="Lipzen A."/>
            <person name="Pangilinan J."/>
            <person name="LaButti K."/>
            <person name="Hainaut M."/>
            <person name="Henrissat B."/>
            <person name="Grigoriev I.V."/>
            <person name="Spatafora J.W."/>
            <person name="Aime M.C."/>
        </authorList>
    </citation>
    <scope>NUCLEOTIDE SEQUENCE [LARGE SCALE GENOMIC DNA]</scope>
    <source>
        <strain evidence="3 4">MCA 4198</strain>
    </source>
</reference>
<keyword evidence="3" id="KW-0378">Hydrolase</keyword>
<evidence type="ECO:0000259" key="2">
    <source>
        <dbReference type="Pfam" id="PF00582"/>
    </source>
</evidence>
<dbReference type="GO" id="GO:0016787">
    <property type="term" value="F:hydrolase activity"/>
    <property type="evidence" value="ECO:0007669"/>
    <property type="project" value="UniProtKB-KW"/>
</dbReference>
<dbReference type="AlphaFoldDB" id="A0A316YUP9"/>
<dbReference type="InterPro" id="IPR014729">
    <property type="entry name" value="Rossmann-like_a/b/a_fold"/>
</dbReference>
<dbReference type="Pfam" id="PF00582">
    <property type="entry name" value="Usp"/>
    <property type="match status" value="1"/>
</dbReference>
<dbReference type="InterPro" id="IPR006015">
    <property type="entry name" value="Universal_stress_UspA"/>
</dbReference>